<dbReference type="SUPFAM" id="SSF54631">
    <property type="entry name" value="CBS-domain pair"/>
    <property type="match status" value="1"/>
</dbReference>
<feature type="transmembrane region" description="Helical" evidence="11">
    <location>
        <begin position="285"/>
        <end position="303"/>
    </location>
</feature>
<feature type="transmembrane region" description="Helical" evidence="11">
    <location>
        <begin position="36"/>
        <end position="59"/>
    </location>
</feature>
<evidence type="ECO:0000256" key="4">
    <source>
        <dbReference type="ARBA" id="ARBA00022989"/>
    </source>
</evidence>
<dbReference type="InterPro" id="IPR050368">
    <property type="entry name" value="ClC-type_chloride_channel"/>
</dbReference>
<feature type="transmembrane region" description="Helical" evidence="11">
    <location>
        <begin position="377"/>
        <end position="402"/>
    </location>
</feature>
<dbReference type="Gene3D" id="3.10.580.10">
    <property type="entry name" value="CBS-domain"/>
    <property type="match status" value="1"/>
</dbReference>
<feature type="transmembrane region" description="Helical" evidence="11">
    <location>
        <begin position="178"/>
        <end position="202"/>
    </location>
</feature>
<feature type="transmembrane region" description="Helical" evidence="11">
    <location>
        <begin position="408"/>
        <end position="428"/>
    </location>
</feature>
<feature type="transmembrane region" description="Helical" evidence="11">
    <location>
        <begin position="129"/>
        <end position="147"/>
    </location>
</feature>
<dbReference type="InterPro" id="IPR000644">
    <property type="entry name" value="CBS_dom"/>
</dbReference>
<feature type="domain" description="CBS" evidence="12">
    <location>
        <begin position="529"/>
        <end position="586"/>
    </location>
</feature>
<dbReference type="Proteomes" id="UP001556220">
    <property type="component" value="Unassembled WGS sequence"/>
</dbReference>
<evidence type="ECO:0000256" key="11">
    <source>
        <dbReference type="SAM" id="Phobius"/>
    </source>
</evidence>
<reference evidence="13 14" key="1">
    <citation type="submission" date="2024-06" db="EMBL/GenBank/DDBJ databases">
        <authorList>
            <person name="Woo H."/>
        </authorList>
    </citation>
    <scope>NUCLEOTIDE SEQUENCE [LARGE SCALE GENOMIC DNA]</scope>
    <source>
        <strain evidence="13 14">Si-c</strain>
    </source>
</reference>
<proteinExistence type="predicted"/>
<comment type="subcellular location">
    <subcellularLocation>
        <location evidence="1">Membrane</location>
        <topology evidence="1">Multi-pass membrane protein</topology>
    </subcellularLocation>
</comment>
<dbReference type="PROSITE" id="PS51371">
    <property type="entry name" value="CBS"/>
    <property type="match status" value="2"/>
</dbReference>
<keyword evidence="5" id="KW-0406">Ion transport</keyword>
<protein>
    <submittedName>
        <fullName evidence="13">Chloride channel protein</fullName>
    </submittedName>
</protein>
<dbReference type="InterPro" id="IPR014743">
    <property type="entry name" value="Cl-channel_core"/>
</dbReference>
<keyword evidence="3 11" id="KW-0812">Transmembrane</keyword>
<keyword evidence="14" id="KW-1185">Reference proteome</keyword>
<keyword evidence="9" id="KW-0407">Ion channel</keyword>
<keyword evidence="2" id="KW-0813">Transport</keyword>
<keyword evidence="4 11" id="KW-1133">Transmembrane helix</keyword>
<dbReference type="Gene3D" id="1.10.3080.10">
    <property type="entry name" value="Clc chloride channel"/>
    <property type="match status" value="1"/>
</dbReference>
<evidence type="ECO:0000256" key="8">
    <source>
        <dbReference type="ARBA" id="ARBA00023214"/>
    </source>
</evidence>
<evidence type="ECO:0000313" key="13">
    <source>
        <dbReference type="EMBL" id="MEW9570301.1"/>
    </source>
</evidence>
<dbReference type="PRINTS" id="PR00762">
    <property type="entry name" value="CLCHANNEL"/>
</dbReference>
<keyword evidence="8" id="KW-0868">Chloride</keyword>
<name>A0ABV3Q900_9GAMM</name>
<keyword evidence="6 11" id="KW-0472">Membrane</keyword>
<dbReference type="CDD" id="cd00400">
    <property type="entry name" value="Voltage_gated_ClC"/>
    <property type="match status" value="1"/>
</dbReference>
<evidence type="ECO:0000256" key="9">
    <source>
        <dbReference type="ARBA" id="ARBA00023303"/>
    </source>
</evidence>
<dbReference type="EMBL" id="JBFOHK010000001">
    <property type="protein sequence ID" value="MEW9570301.1"/>
    <property type="molecule type" value="Genomic_DNA"/>
</dbReference>
<organism evidence="13 14">
    <name type="scientific">Rhodanobacter lycopersici</name>
    <dbReference type="NCBI Taxonomy" id="3162487"/>
    <lineage>
        <taxon>Bacteria</taxon>
        <taxon>Pseudomonadati</taxon>
        <taxon>Pseudomonadota</taxon>
        <taxon>Gammaproteobacteria</taxon>
        <taxon>Lysobacterales</taxon>
        <taxon>Rhodanobacteraceae</taxon>
        <taxon>Rhodanobacter</taxon>
    </lineage>
</organism>
<dbReference type="CDD" id="cd02205">
    <property type="entry name" value="CBS_pair_SF"/>
    <property type="match status" value="1"/>
</dbReference>
<dbReference type="PANTHER" id="PTHR43427:SF6">
    <property type="entry name" value="CHLORIDE CHANNEL PROTEIN CLC-E"/>
    <property type="match status" value="1"/>
</dbReference>
<dbReference type="SMART" id="SM00116">
    <property type="entry name" value="CBS"/>
    <property type="match status" value="2"/>
</dbReference>
<dbReference type="InterPro" id="IPR001807">
    <property type="entry name" value="ClC"/>
</dbReference>
<evidence type="ECO:0000256" key="3">
    <source>
        <dbReference type="ARBA" id="ARBA00022692"/>
    </source>
</evidence>
<dbReference type="Pfam" id="PF00571">
    <property type="entry name" value="CBS"/>
    <property type="match status" value="2"/>
</dbReference>
<evidence type="ECO:0000256" key="1">
    <source>
        <dbReference type="ARBA" id="ARBA00004141"/>
    </source>
</evidence>
<comment type="caution">
    <text evidence="13">The sequence shown here is derived from an EMBL/GenBank/DDBJ whole genome shotgun (WGS) entry which is preliminary data.</text>
</comment>
<dbReference type="RefSeq" id="WP_367852400.1">
    <property type="nucleotide sequence ID" value="NZ_JBFOHK010000001.1"/>
</dbReference>
<sequence length="607" mass="65377">MNVVTTWLLCKYERWKQDTLSQSDFRPSVSILKLSLMAVFVGIAAAFVAYVLYCMIGLVTNLSFRQEFSFAFVAPGLHAPVWAIVLAPLVGGLLVGLMARYGSDRIRGHGIPEALEAILFRRSQMMAKVAILKPLSAAIAIGTGGPFGAEGPIIMTGGAVGSLFGQMFYLTSMERRTLLVAGACAGMAATFGTPIAATLLAVELLLFELRPRSTIPVAIACFVADALRMWLLGPGALFPLAESFEISLPSFGLAAVCGFLAGLLATALTALVYRAEDAFHKLPVHWMWWPLIGAAAVSIGGVIDPQTLGVGYGVIDRLLTGQLVGMAILVFMLVKSAMWVIYLGSGTSGGVLAPLLSLGAGLGGLEAMVFPGPDPLLWPLLSMGAMLAGVMRLPFTSIMFALELTHNASALPVLLVACTTAYGVSVFLMKRSILTEKIARRGLDIFREYTVDRLEHTPVREVMTTAMITVPGSLSVRELADRYFGADQQYRAFPVVDADGGLLNVVNRQDVQRWLREDPAGSARLADVVGKEPVVALPDESCQSVAVRAAVERLDRIPVVGPDRRTLLGMVTRYDLLKPYTHYHDEEKVRERFFRNGKPAAGNEGKS</sequence>
<keyword evidence="10" id="KW-0129">CBS domain</keyword>
<evidence type="ECO:0000259" key="12">
    <source>
        <dbReference type="PROSITE" id="PS51371"/>
    </source>
</evidence>
<dbReference type="Pfam" id="PF00654">
    <property type="entry name" value="Voltage_CLC"/>
    <property type="match status" value="1"/>
</dbReference>
<feature type="transmembrane region" description="Helical" evidence="11">
    <location>
        <begin position="153"/>
        <end position="171"/>
    </location>
</feature>
<dbReference type="PANTHER" id="PTHR43427">
    <property type="entry name" value="CHLORIDE CHANNEL PROTEIN CLC-E"/>
    <property type="match status" value="1"/>
</dbReference>
<evidence type="ECO:0000256" key="5">
    <source>
        <dbReference type="ARBA" id="ARBA00023065"/>
    </source>
</evidence>
<gene>
    <name evidence="13" type="ORF">ABQJ54_00910</name>
</gene>
<feature type="transmembrane region" description="Helical" evidence="11">
    <location>
        <begin position="323"/>
        <end position="345"/>
    </location>
</feature>
<evidence type="ECO:0000256" key="2">
    <source>
        <dbReference type="ARBA" id="ARBA00022448"/>
    </source>
</evidence>
<feature type="domain" description="CBS" evidence="12">
    <location>
        <begin position="463"/>
        <end position="522"/>
    </location>
</feature>
<accession>A0ABV3Q900</accession>
<evidence type="ECO:0000256" key="10">
    <source>
        <dbReference type="PROSITE-ProRule" id="PRU00703"/>
    </source>
</evidence>
<evidence type="ECO:0000256" key="6">
    <source>
        <dbReference type="ARBA" id="ARBA00023136"/>
    </source>
</evidence>
<feature type="transmembrane region" description="Helical" evidence="11">
    <location>
        <begin position="79"/>
        <end position="99"/>
    </location>
</feature>
<keyword evidence="7" id="KW-0869">Chloride channel</keyword>
<dbReference type="SUPFAM" id="SSF81340">
    <property type="entry name" value="Clc chloride channel"/>
    <property type="match status" value="1"/>
</dbReference>
<dbReference type="InterPro" id="IPR046342">
    <property type="entry name" value="CBS_dom_sf"/>
</dbReference>
<feature type="transmembrane region" description="Helical" evidence="11">
    <location>
        <begin position="250"/>
        <end position="273"/>
    </location>
</feature>
<evidence type="ECO:0000313" key="14">
    <source>
        <dbReference type="Proteomes" id="UP001556220"/>
    </source>
</evidence>
<evidence type="ECO:0000256" key="7">
    <source>
        <dbReference type="ARBA" id="ARBA00023173"/>
    </source>
</evidence>